<evidence type="ECO:0000313" key="8">
    <source>
        <dbReference type="EMBL" id="GAA4949228.1"/>
    </source>
</evidence>
<feature type="transmembrane region" description="Helical" evidence="7">
    <location>
        <begin position="125"/>
        <end position="146"/>
    </location>
</feature>
<feature type="transmembrane region" description="Helical" evidence="7">
    <location>
        <begin position="257"/>
        <end position="277"/>
    </location>
</feature>
<gene>
    <name evidence="8" type="ORF">GCM10025791_31780</name>
</gene>
<feature type="transmembrane region" description="Helical" evidence="7">
    <location>
        <begin position="231"/>
        <end position="251"/>
    </location>
</feature>
<comment type="caution">
    <text evidence="8">The sequence shown here is derived from an EMBL/GenBank/DDBJ whole genome shotgun (WGS) entry which is preliminary data.</text>
</comment>
<evidence type="ECO:0000256" key="4">
    <source>
        <dbReference type="ARBA" id="ARBA00022692"/>
    </source>
</evidence>
<evidence type="ECO:0000256" key="1">
    <source>
        <dbReference type="ARBA" id="ARBA00004141"/>
    </source>
</evidence>
<organism evidence="8 9">
    <name type="scientific">Halioxenophilus aromaticivorans</name>
    <dbReference type="NCBI Taxonomy" id="1306992"/>
    <lineage>
        <taxon>Bacteria</taxon>
        <taxon>Pseudomonadati</taxon>
        <taxon>Pseudomonadota</taxon>
        <taxon>Gammaproteobacteria</taxon>
        <taxon>Alteromonadales</taxon>
        <taxon>Alteromonadaceae</taxon>
        <taxon>Halioxenophilus</taxon>
    </lineage>
</organism>
<dbReference type="RefSeq" id="WP_345424476.1">
    <property type="nucleotide sequence ID" value="NZ_AP031496.1"/>
</dbReference>
<name>A0AAV3U5S9_9ALTE</name>
<proteinExistence type="predicted"/>
<evidence type="ECO:0000256" key="5">
    <source>
        <dbReference type="ARBA" id="ARBA00022989"/>
    </source>
</evidence>
<dbReference type="AlphaFoldDB" id="A0AAV3U5S9"/>
<reference evidence="9" key="1">
    <citation type="journal article" date="2019" name="Int. J. Syst. Evol. Microbiol.">
        <title>The Global Catalogue of Microorganisms (GCM) 10K type strain sequencing project: providing services to taxonomists for standard genome sequencing and annotation.</title>
        <authorList>
            <consortium name="The Broad Institute Genomics Platform"/>
            <consortium name="The Broad Institute Genome Sequencing Center for Infectious Disease"/>
            <person name="Wu L."/>
            <person name="Ma J."/>
        </authorList>
    </citation>
    <scope>NUCLEOTIDE SEQUENCE [LARGE SCALE GENOMIC DNA]</scope>
    <source>
        <strain evidence="9">JCM 19134</strain>
    </source>
</reference>
<dbReference type="Pfam" id="PF03547">
    <property type="entry name" value="Mem_trans"/>
    <property type="match status" value="1"/>
</dbReference>
<dbReference type="PANTHER" id="PTHR36838">
    <property type="entry name" value="AUXIN EFFLUX CARRIER FAMILY PROTEIN"/>
    <property type="match status" value="1"/>
</dbReference>
<accession>A0AAV3U5S9</accession>
<keyword evidence="3" id="KW-1003">Cell membrane</keyword>
<keyword evidence="4 7" id="KW-0812">Transmembrane</keyword>
<feature type="transmembrane region" description="Helical" evidence="7">
    <location>
        <begin position="34"/>
        <end position="52"/>
    </location>
</feature>
<keyword evidence="2" id="KW-0813">Transport</keyword>
<keyword evidence="5 7" id="KW-1133">Transmembrane helix</keyword>
<feature type="transmembrane region" description="Helical" evidence="7">
    <location>
        <begin position="173"/>
        <end position="194"/>
    </location>
</feature>
<keyword evidence="9" id="KW-1185">Reference proteome</keyword>
<dbReference type="EMBL" id="BAABLX010000028">
    <property type="protein sequence ID" value="GAA4949228.1"/>
    <property type="molecule type" value="Genomic_DNA"/>
</dbReference>
<evidence type="ECO:0000256" key="3">
    <source>
        <dbReference type="ARBA" id="ARBA00022475"/>
    </source>
</evidence>
<evidence type="ECO:0000256" key="6">
    <source>
        <dbReference type="ARBA" id="ARBA00023136"/>
    </source>
</evidence>
<feature type="transmembrane region" description="Helical" evidence="7">
    <location>
        <begin position="6"/>
        <end position="22"/>
    </location>
</feature>
<dbReference type="Proteomes" id="UP001409585">
    <property type="component" value="Unassembled WGS sequence"/>
</dbReference>
<sequence>MAQVLTIIAPIFIVVFIGFCATKCKLLDAAGLAGLGRFVLFIALPALIIINVGNSDFQQVFEPWFFLAYGLGSLLTYGLVFLYSSRWQGQDTVGAGIRAMGSSFSNSGFIGFPLLLQVFDSPPLAAFAIILVFENTLLMPLALTVLEYGNRDKNTHLLNTIGQLLARLGKNPIIIAIAVGVLLSVLQLPIPAALNNSLQLLSNASAGVALFFIGASLGTHKVSGRLADISLVAILKLTLHPAMVALMLLILPAVDPQMAKAAILFAAVPMLSIYAIIGARFNYGAFCSSTITLSTVLSFITIAILLLLIQ</sequence>
<evidence type="ECO:0000313" key="9">
    <source>
        <dbReference type="Proteomes" id="UP001409585"/>
    </source>
</evidence>
<keyword evidence="6 7" id="KW-0472">Membrane</keyword>
<feature type="transmembrane region" description="Helical" evidence="7">
    <location>
        <begin position="64"/>
        <end position="83"/>
    </location>
</feature>
<protein>
    <submittedName>
        <fullName evidence="8">AEC family transporter</fullName>
    </submittedName>
</protein>
<dbReference type="InterPro" id="IPR004776">
    <property type="entry name" value="Mem_transp_PIN-like"/>
</dbReference>
<feature type="transmembrane region" description="Helical" evidence="7">
    <location>
        <begin position="284"/>
        <end position="309"/>
    </location>
</feature>
<comment type="subcellular location">
    <subcellularLocation>
        <location evidence="1">Membrane</location>
        <topology evidence="1">Multi-pass membrane protein</topology>
    </subcellularLocation>
</comment>
<evidence type="ECO:0000256" key="2">
    <source>
        <dbReference type="ARBA" id="ARBA00022448"/>
    </source>
</evidence>
<feature type="transmembrane region" description="Helical" evidence="7">
    <location>
        <begin position="95"/>
        <end position="119"/>
    </location>
</feature>
<dbReference type="PANTHER" id="PTHR36838:SF3">
    <property type="entry name" value="TRANSPORTER AUXIN EFFLUX CARRIER EC FAMILY"/>
    <property type="match status" value="1"/>
</dbReference>
<feature type="transmembrane region" description="Helical" evidence="7">
    <location>
        <begin position="200"/>
        <end position="219"/>
    </location>
</feature>
<dbReference type="GO" id="GO:0016020">
    <property type="term" value="C:membrane"/>
    <property type="evidence" value="ECO:0007669"/>
    <property type="project" value="UniProtKB-SubCell"/>
</dbReference>
<evidence type="ECO:0000256" key="7">
    <source>
        <dbReference type="SAM" id="Phobius"/>
    </source>
</evidence>
<dbReference type="GO" id="GO:0055085">
    <property type="term" value="P:transmembrane transport"/>
    <property type="evidence" value="ECO:0007669"/>
    <property type="project" value="InterPro"/>
</dbReference>